<accession>A0A0U5FMU8</accession>
<dbReference type="OrthoDB" id="6612291at2759"/>
<dbReference type="STRING" id="454130.A0A0U5FMU8"/>
<dbReference type="InterPro" id="IPR036047">
    <property type="entry name" value="F-box-like_dom_sf"/>
</dbReference>
<protein>
    <recommendedName>
        <fullName evidence="3">F-box domain-containing protein</fullName>
    </recommendedName>
</protein>
<dbReference type="EMBL" id="CDMC01000001">
    <property type="protein sequence ID" value="CEL00786.1"/>
    <property type="molecule type" value="Genomic_DNA"/>
</dbReference>
<dbReference type="AlphaFoldDB" id="A0A0U5FMU8"/>
<dbReference type="OMA" id="PWLWEIW"/>
<keyword evidence="2" id="KW-1185">Reference proteome</keyword>
<organism evidence="1 2">
    <name type="scientific">Aspergillus calidoustus</name>
    <dbReference type="NCBI Taxonomy" id="454130"/>
    <lineage>
        <taxon>Eukaryota</taxon>
        <taxon>Fungi</taxon>
        <taxon>Dikarya</taxon>
        <taxon>Ascomycota</taxon>
        <taxon>Pezizomycotina</taxon>
        <taxon>Eurotiomycetes</taxon>
        <taxon>Eurotiomycetidae</taxon>
        <taxon>Eurotiales</taxon>
        <taxon>Aspergillaceae</taxon>
        <taxon>Aspergillus</taxon>
        <taxon>Aspergillus subgen. Nidulantes</taxon>
    </lineage>
</organism>
<gene>
    <name evidence="1" type="ORF">ASPCAL00382</name>
</gene>
<evidence type="ECO:0000313" key="1">
    <source>
        <dbReference type="EMBL" id="CEL00786.1"/>
    </source>
</evidence>
<evidence type="ECO:0008006" key="3">
    <source>
        <dbReference type="Google" id="ProtNLM"/>
    </source>
</evidence>
<proteinExistence type="predicted"/>
<sequence length="415" mass="47263">MDDETFGRVFCTLCSTTFNIARVRTLDEAEDASWPTYGPGANSWPTGEPQLWPCSTKNTGCMFYVGHRLLNSEFCREDQPPEIYCHHFIEWPKDALPEKGDWLSFDPNTKPAPGRVAIYLEDIEHVAGPGCRFPGAFSGNQITVEEMRGCQTVQCLVPKVDDWEPAVDDHDFEKDSKYFLSGIATRACSRVEAISANPVRHEIDEIEARCPVIDEFDVDYDHLPFHPWCFGTWIQLTKLRLGAVVVDGLVEFFRDLNAQSIQPLCHHFRVLSCNTYAHNPGDEYLAANPFYVPRLRDFLVEAMNVSSLFTPHDSPFCNSAISSTSSDVFACLSADLRLLILQHLAASEIASLRQASRTFYHLPVSLWYRLLREEMPWLWELWTDDAPYFWATVTERTSEITRQVDISPIHLTVAP</sequence>
<evidence type="ECO:0000313" key="2">
    <source>
        <dbReference type="Proteomes" id="UP000054771"/>
    </source>
</evidence>
<dbReference type="SUPFAM" id="SSF81383">
    <property type="entry name" value="F-box domain"/>
    <property type="match status" value="1"/>
</dbReference>
<name>A0A0U5FMU8_ASPCI</name>
<reference evidence="2" key="1">
    <citation type="journal article" date="2016" name="Genome Announc.">
        <title>Draft genome sequences of fungus Aspergillus calidoustus.</title>
        <authorList>
            <person name="Horn F."/>
            <person name="Linde J."/>
            <person name="Mattern D.J."/>
            <person name="Walther G."/>
            <person name="Guthke R."/>
            <person name="Scherlach K."/>
            <person name="Martin K."/>
            <person name="Brakhage A.A."/>
            <person name="Petzke L."/>
            <person name="Valiante V."/>
        </authorList>
    </citation>
    <scope>NUCLEOTIDE SEQUENCE [LARGE SCALE GENOMIC DNA]</scope>
    <source>
        <strain evidence="2">SF006504</strain>
    </source>
</reference>
<dbReference type="Proteomes" id="UP000054771">
    <property type="component" value="Unassembled WGS sequence"/>
</dbReference>